<dbReference type="Proteomes" id="UP001589750">
    <property type="component" value="Unassembled WGS sequence"/>
</dbReference>
<evidence type="ECO:0008006" key="4">
    <source>
        <dbReference type="Google" id="ProtNLM"/>
    </source>
</evidence>
<keyword evidence="1" id="KW-1133">Transmembrane helix</keyword>
<accession>A0ABV5K5U5</accession>
<reference evidence="2 3" key="1">
    <citation type="submission" date="2024-09" db="EMBL/GenBank/DDBJ databases">
        <authorList>
            <person name="Sun Q."/>
            <person name="Mori K."/>
        </authorList>
    </citation>
    <scope>NUCLEOTIDE SEQUENCE [LARGE SCALE GENOMIC DNA]</scope>
    <source>
        <strain evidence="2 3">JCM 9626</strain>
    </source>
</reference>
<proteinExistence type="predicted"/>
<dbReference type="RefSeq" id="WP_140010741.1">
    <property type="nucleotide sequence ID" value="NZ_JBHMDG010000002.1"/>
</dbReference>
<keyword evidence="1" id="KW-0812">Transmembrane</keyword>
<keyword evidence="1" id="KW-0472">Membrane</keyword>
<evidence type="ECO:0000313" key="2">
    <source>
        <dbReference type="EMBL" id="MFB9312070.1"/>
    </source>
</evidence>
<protein>
    <recommendedName>
        <fullName evidence="4">Secreted protein</fullName>
    </recommendedName>
</protein>
<organism evidence="2 3">
    <name type="scientific">Nocardioides plantarum</name>
    <dbReference type="NCBI Taxonomy" id="29299"/>
    <lineage>
        <taxon>Bacteria</taxon>
        <taxon>Bacillati</taxon>
        <taxon>Actinomycetota</taxon>
        <taxon>Actinomycetes</taxon>
        <taxon>Propionibacteriales</taxon>
        <taxon>Nocardioidaceae</taxon>
        <taxon>Nocardioides</taxon>
    </lineage>
</organism>
<comment type="caution">
    <text evidence="2">The sequence shown here is derived from an EMBL/GenBank/DDBJ whole genome shotgun (WGS) entry which is preliminary data.</text>
</comment>
<evidence type="ECO:0000256" key="1">
    <source>
        <dbReference type="SAM" id="Phobius"/>
    </source>
</evidence>
<gene>
    <name evidence="2" type="ORF">ACFFRI_03345</name>
</gene>
<keyword evidence="3" id="KW-1185">Reference proteome</keyword>
<sequence length="200" mass="21260">MRSRNVVIGVVSSVAVVAVAIGLLLVLGPYDGDEVALPERVGDLVATDVAAAYPDDKDSSKAIEGARSAADYNSDAYADVFDGAAVDTRVYTDDELRLFVTATAVRADAGPLLPQNGFADPERQGFALPTVERTTEGDVECLLLRSQPPRAGSDYEPDEAEPDAVLCQRRSGDLTLQVRAATGDTDLVVDTTDDLWDELD</sequence>
<feature type="transmembrane region" description="Helical" evidence="1">
    <location>
        <begin position="7"/>
        <end position="30"/>
    </location>
</feature>
<name>A0ABV5K5U5_9ACTN</name>
<evidence type="ECO:0000313" key="3">
    <source>
        <dbReference type="Proteomes" id="UP001589750"/>
    </source>
</evidence>
<dbReference type="EMBL" id="JBHMDG010000002">
    <property type="protein sequence ID" value="MFB9312070.1"/>
    <property type="molecule type" value="Genomic_DNA"/>
</dbReference>